<feature type="domain" description="dATP/dGTP diphosphohydrolase N-terminal" evidence="2">
    <location>
        <begin position="1"/>
        <end position="66"/>
    </location>
</feature>
<protein>
    <recommendedName>
        <fullName evidence="2">dATP/dGTP diphosphohydrolase N-terminal domain-containing protein</fullName>
    </recommendedName>
</protein>
<name>A0A0F9AIN4_9ZZZZ</name>
<feature type="transmembrane region" description="Helical" evidence="1">
    <location>
        <begin position="45"/>
        <end position="64"/>
    </location>
</feature>
<accession>A0A0F9AIN4</accession>
<reference evidence="3" key="1">
    <citation type="journal article" date="2015" name="Nature">
        <title>Complex archaea that bridge the gap between prokaryotes and eukaryotes.</title>
        <authorList>
            <person name="Spang A."/>
            <person name="Saw J.H."/>
            <person name="Jorgensen S.L."/>
            <person name="Zaremba-Niedzwiedzka K."/>
            <person name="Martijn J."/>
            <person name="Lind A.E."/>
            <person name="van Eijk R."/>
            <person name="Schleper C."/>
            <person name="Guy L."/>
            <person name="Ettema T.J."/>
        </authorList>
    </citation>
    <scope>NUCLEOTIDE SEQUENCE</scope>
</reference>
<feature type="non-terminal residue" evidence="3">
    <location>
        <position position="1"/>
    </location>
</feature>
<evidence type="ECO:0000259" key="2">
    <source>
        <dbReference type="Pfam" id="PF18909"/>
    </source>
</evidence>
<gene>
    <name evidence="3" type="ORF">LCGC14_2645400</name>
</gene>
<keyword evidence="1" id="KW-1133">Transmembrane helix</keyword>
<dbReference type="InterPro" id="IPR044038">
    <property type="entry name" value="dATP/dGTP_diPOhydrolase_N"/>
</dbReference>
<organism evidence="3">
    <name type="scientific">marine sediment metagenome</name>
    <dbReference type="NCBI Taxonomy" id="412755"/>
    <lineage>
        <taxon>unclassified sequences</taxon>
        <taxon>metagenomes</taxon>
        <taxon>ecological metagenomes</taxon>
    </lineage>
</organism>
<keyword evidence="1" id="KW-0472">Membrane</keyword>
<proteinExistence type="predicted"/>
<comment type="caution">
    <text evidence="3">The sequence shown here is derived from an EMBL/GenBank/DDBJ whole genome shotgun (WGS) entry which is preliminary data.</text>
</comment>
<dbReference type="AlphaFoldDB" id="A0A0F9AIN4"/>
<dbReference type="EMBL" id="LAZR01045732">
    <property type="protein sequence ID" value="KKK98170.1"/>
    <property type="molecule type" value="Genomic_DNA"/>
</dbReference>
<keyword evidence="1" id="KW-0812">Transmembrane</keyword>
<dbReference type="Pfam" id="PF18909">
    <property type="entry name" value="dGTP_diPhyd_N"/>
    <property type="match status" value="1"/>
</dbReference>
<evidence type="ECO:0000313" key="3">
    <source>
        <dbReference type="EMBL" id="KKK98170.1"/>
    </source>
</evidence>
<sequence length="79" mass="9548">GAKKYDDNNWRKGIKFSRVYGALQRHLLAWHEGEDNDSETGKSHTWHAIWGCVTLAYYMMYYKIYKDYDDRFIKGKQYD</sequence>
<evidence type="ECO:0000256" key="1">
    <source>
        <dbReference type="SAM" id="Phobius"/>
    </source>
</evidence>